<reference evidence="1" key="1">
    <citation type="journal article" date="2021" name="Nat. Commun.">
        <title>Genetic determinants of endophytism in the Arabidopsis root mycobiome.</title>
        <authorList>
            <person name="Mesny F."/>
            <person name="Miyauchi S."/>
            <person name="Thiergart T."/>
            <person name="Pickel B."/>
            <person name="Atanasova L."/>
            <person name="Karlsson M."/>
            <person name="Huettel B."/>
            <person name="Barry K.W."/>
            <person name="Haridas S."/>
            <person name="Chen C."/>
            <person name="Bauer D."/>
            <person name="Andreopoulos W."/>
            <person name="Pangilinan J."/>
            <person name="LaButti K."/>
            <person name="Riley R."/>
            <person name="Lipzen A."/>
            <person name="Clum A."/>
            <person name="Drula E."/>
            <person name="Henrissat B."/>
            <person name="Kohler A."/>
            <person name="Grigoriev I.V."/>
            <person name="Martin F.M."/>
            <person name="Hacquard S."/>
        </authorList>
    </citation>
    <scope>NUCLEOTIDE SEQUENCE</scope>
    <source>
        <strain evidence="1">MPI-CAGE-CH-0243</strain>
    </source>
</reference>
<accession>A0A9P9D5H5</accession>
<dbReference type="EMBL" id="JAGMWT010000020">
    <property type="protein sequence ID" value="KAH7112959.1"/>
    <property type="molecule type" value="Genomic_DNA"/>
</dbReference>
<protein>
    <recommendedName>
        <fullName evidence="3">Glutathione S-transferase</fullName>
    </recommendedName>
</protein>
<comment type="caution">
    <text evidence="1">The sequence shown here is derived from an EMBL/GenBank/DDBJ whole genome shotgun (WGS) entry which is preliminary data.</text>
</comment>
<dbReference type="Gene3D" id="3.40.30.10">
    <property type="entry name" value="Glutaredoxin"/>
    <property type="match status" value="1"/>
</dbReference>
<dbReference type="SUPFAM" id="SSF52833">
    <property type="entry name" value="Thioredoxin-like"/>
    <property type="match status" value="1"/>
</dbReference>
<evidence type="ECO:0000313" key="1">
    <source>
        <dbReference type="EMBL" id="KAH7112959.1"/>
    </source>
</evidence>
<sequence length="261" mass="29381">MSTTPKITIWLWPSGLFPRRILYYLRAKSLTPSLLLSSSPPIHLIPVLSNPSTGNLAVSPAHEPRPLNTTLPCLRVQTPAKPDFFIYESNAILEYLEEIFSTEKGYVDVRGSNPEQRARSRDIVSLLADATLAYGLYLMNSDPSTLSWSGIAQSDWSAQTAAHARKRHSFLLSRLEEWVEEDVVGKRCLSLAGEGTNVTIADFVLMACVVYNEENYGKDWVEDHGILRIWVERVKGEGWCVGKEELRRLEMEGFEGGYKMS</sequence>
<keyword evidence="2" id="KW-1185">Reference proteome</keyword>
<dbReference type="CDD" id="cd00570">
    <property type="entry name" value="GST_N_family"/>
    <property type="match status" value="1"/>
</dbReference>
<dbReference type="Gene3D" id="1.20.1050.10">
    <property type="match status" value="1"/>
</dbReference>
<proteinExistence type="predicted"/>
<dbReference type="AlphaFoldDB" id="A0A9P9D5H5"/>
<evidence type="ECO:0008006" key="3">
    <source>
        <dbReference type="Google" id="ProtNLM"/>
    </source>
</evidence>
<dbReference type="OrthoDB" id="3587182at2759"/>
<name>A0A9P9D5H5_9PLEO</name>
<dbReference type="InterPro" id="IPR036249">
    <property type="entry name" value="Thioredoxin-like_sf"/>
</dbReference>
<dbReference type="Proteomes" id="UP000700596">
    <property type="component" value="Unassembled WGS sequence"/>
</dbReference>
<gene>
    <name evidence="1" type="ORF">B0J11DRAFT_184088</name>
</gene>
<evidence type="ECO:0000313" key="2">
    <source>
        <dbReference type="Proteomes" id="UP000700596"/>
    </source>
</evidence>
<organism evidence="1 2">
    <name type="scientific">Dendryphion nanum</name>
    <dbReference type="NCBI Taxonomy" id="256645"/>
    <lineage>
        <taxon>Eukaryota</taxon>
        <taxon>Fungi</taxon>
        <taxon>Dikarya</taxon>
        <taxon>Ascomycota</taxon>
        <taxon>Pezizomycotina</taxon>
        <taxon>Dothideomycetes</taxon>
        <taxon>Pleosporomycetidae</taxon>
        <taxon>Pleosporales</taxon>
        <taxon>Torulaceae</taxon>
        <taxon>Dendryphion</taxon>
    </lineage>
</organism>